<keyword evidence="4 6" id="KW-1133">Transmembrane helix</keyword>
<feature type="transmembrane region" description="Helical" evidence="6">
    <location>
        <begin position="101"/>
        <end position="120"/>
    </location>
</feature>
<organism evidence="7">
    <name type="scientific">Clostridioides difficile</name>
    <name type="common">Peptoclostridium difficile</name>
    <dbReference type="NCBI Taxonomy" id="1496"/>
    <lineage>
        <taxon>Bacteria</taxon>
        <taxon>Bacillati</taxon>
        <taxon>Bacillota</taxon>
        <taxon>Clostridia</taxon>
        <taxon>Peptostreptococcales</taxon>
        <taxon>Peptostreptococcaceae</taxon>
        <taxon>Clostridioides</taxon>
    </lineage>
</organism>
<feature type="transmembrane region" description="Helical" evidence="6">
    <location>
        <begin position="78"/>
        <end position="95"/>
    </location>
</feature>
<sequence>MDIKLLNQVRSVTKGIVIFDVVLIVLMLITSTLSKPVLLGLIFGSIIAMLNFRLLAISLEKSVTFPAGKAQAYASAQYAVRLFIMAVVLIASATVPHLNIIGTALGLLSTKFVILSKNFINKLKRKEA</sequence>
<dbReference type="EMBL" id="LK933138">
    <property type="protein sequence ID" value="CDT38794.1"/>
    <property type="molecule type" value="Genomic_DNA"/>
</dbReference>
<dbReference type="EMBL" id="DAEPXK010000006">
    <property type="protein sequence ID" value="HBH1541348.1"/>
    <property type="molecule type" value="Genomic_DNA"/>
</dbReference>
<reference evidence="7" key="1">
    <citation type="submission" date="2014-07" db="EMBL/GenBank/DDBJ databases">
        <authorList>
            <person name="Monot Marc"/>
        </authorList>
    </citation>
    <scope>NUCLEOTIDE SEQUENCE</scope>
    <source>
        <strain evidence="9">7032989</strain>
        <strain evidence="8">7032994</strain>
    </source>
</reference>
<dbReference type="KEGG" id="pdf:CD630DERM_34750"/>
<dbReference type="Proteomes" id="UP000411588">
    <property type="component" value="Unassembled WGS sequence"/>
</dbReference>
<evidence type="ECO:0000256" key="1">
    <source>
        <dbReference type="ARBA" id="ARBA00004651"/>
    </source>
</evidence>
<evidence type="ECO:0000313" key="13">
    <source>
        <dbReference type="EMBL" id="VFD35721.1"/>
    </source>
</evidence>
<evidence type="ECO:0000313" key="9">
    <source>
        <dbReference type="EMBL" id="CDT38794.1"/>
    </source>
</evidence>
<keyword evidence="3 6" id="KW-0812">Transmembrane</keyword>
<keyword evidence="7" id="KW-0378">Hydrolase</keyword>
<dbReference type="EMBL" id="LK932531">
    <property type="protein sequence ID" value="CDS89793.1"/>
    <property type="molecule type" value="Genomic_DNA"/>
</dbReference>
<dbReference type="EMBL" id="DAEQIJ010000009">
    <property type="protein sequence ID" value="HBH2620381.1"/>
    <property type="molecule type" value="Genomic_DNA"/>
</dbReference>
<protein>
    <submittedName>
        <fullName evidence="12">ATP synthase I chain</fullName>
    </submittedName>
    <submittedName>
        <fullName evidence="7">ATP synthase protein I (ATP synthase F0 sector subunit I)</fullName>
        <ecNumber evidence="7">3.6.3.14</ecNumber>
    </submittedName>
    <submittedName>
        <fullName evidence="10">ATP synthase subunit I</fullName>
    </submittedName>
</protein>
<evidence type="ECO:0000313" key="14">
    <source>
        <dbReference type="Proteomes" id="UP000189137"/>
    </source>
</evidence>
<comment type="subcellular location">
    <subcellularLocation>
        <location evidence="1">Cell membrane</location>
        <topology evidence="1">Multi-pass membrane protein</topology>
    </subcellularLocation>
</comment>
<evidence type="ECO:0000313" key="10">
    <source>
        <dbReference type="EMBL" id="HBH1541348.1"/>
    </source>
</evidence>
<evidence type="ECO:0000256" key="5">
    <source>
        <dbReference type="ARBA" id="ARBA00023136"/>
    </source>
</evidence>
<keyword evidence="2" id="KW-1003">Cell membrane</keyword>
<dbReference type="PATRIC" id="fig|1496.1373.peg.338"/>
<evidence type="ECO:0000256" key="2">
    <source>
        <dbReference type="ARBA" id="ARBA00022475"/>
    </source>
</evidence>
<dbReference type="Proteomes" id="UP000879542">
    <property type="component" value="Unassembled WGS sequence"/>
</dbReference>
<dbReference type="RefSeq" id="WP_003437838.1">
    <property type="nucleotide sequence ID" value="NZ_AP025558.1"/>
</dbReference>
<proteinExistence type="predicted"/>
<dbReference type="EMBL" id="FUPS01000011">
    <property type="protein sequence ID" value="SJS83435.1"/>
    <property type="molecule type" value="Genomic_DNA"/>
</dbReference>
<reference evidence="10" key="4">
    <citation type="submission" date="2021-06" db="EMBL/GenBank/DDBJ databases">
        <authorList>
            <consortium name="NCBI Pathogen Detection Project"/>
        </authorList>
    </citation>
    <scope>NUCLEOTIDE SEQUENCE</scope>
    <source>
        <strain evidence="11">Clostridioides</strain>
        <strain evidence="10">HN1000</strain>
    </source>
</reference>
<evidence type="ECO:0000256" key="3">
    <source>
        <dbReference type="ARBA" id="ARBA00022692"/>
    </source>
</evidence>
<evidence type="ECO:0000313" key="12">
    <source>
        <dbReference type="EMBL" id="SJS83435.1"/>
    </source>
</evidence>
<dbReference type="Proteomes" id="UP000189137">
    <property type="component" value="Unassembled WGS sequence"/>
</dbReference>
<name>A0A031WI81_CLODI</name>
<evidence type="ECO:0000256" key="4">
    <source>
        <dbReference type="ARBA" id="ARBA00022989"/>
    </source>
</evidence>
<dbReference type="AlphaFoldDB" id="A0A031WI81"/>
<feature type="transmembrane region" description="Helical" evidence="6">
    <location>
        <begin position="12"/>
        <end position="31"/>
    </location>
</feature>
<dbReference type="GO" id="GO:0016787">
    <property type="term" value="F:hydrolase activity"/>
    <property type="evidence" value="ECO:0007669"/>
    <property type="project" value="UniProtKB-KW"/>
</dbReference>
<keyword evidence="5 6" id="KW-0472">Membrane</keyword>
<dbReference type="EMBL" id="LK932416">
    <property type="protein sequence ID" value="CDS90000.1"/>
    <property type="molecule type" value="Genomic_DNA"/>
</dbReference>
<dbReference type="EMBL" id="CAADAN010000018">
    <property type="protein sequence ID" value="VFD35721.1"/>
    <property type="molecule type" value="Genomic_DNA"/>
</dbReference>
<reference evidence="10" key="3">
    <citation type="journal article" date="2018" name="Genome Biol.">
        <title>SKESA: strategic k-mer extension for scrupulous assemblies.</title>
        <authorList>
            <person name="Souvorov A."/>
            <person name="Agarwala R."/>
            <person name="Lipman D.J."/>
        </authorList>
    </citation>
    <scope>NUCLEOTIDE SEQUENCE</scope>
    <source>
        <strain evidence="11">Clostridioides</strain>
        <strain evidence="10">HN1000</strain>
    </source>
</reference>
<dbReference type="GeneID" id="66355936"/>
<evidence type="ECO:0000256" key="6">
    <source>
        <dbReference type="SAM" id="Phobius"/>
    </source>
</evidence>
<evidence type="ECO:0000313" key="15">
    <source>
        <dbReference type="Proteomes" id="UP000411588"/>
    </source>
</evidence>
<gene>
    <name evidence="7" type="primary">atpI</name>
    <name evidence="13" type="synonym">atpI_2</name>
    <name evidence="9" type="ORF">BN1095_460028</name>
    <name evidence="7" type="ORF">BN1096_760060</name>
    <name evidence="8" type="ORF">BN1097_760062</name>
    <name evidence="10" type="ORF">KRM00_000807</name>
    <name evidence="11" type="ORF">KRQ00_002147</name>
    <name evidence="13" type="ORF">SAMEA1402399_03666</name>
    <name evidence="12" type="ORF">SAMEA3375112_02980</name>
</gene>
<dbReference type="Proteomes" id="UP000878956">
    <property type="component" value="Unassembled WGS sequence"/>
</dbReference>
<evidence type="ECO:0000313" key="8">
    <source>
        <dbReference type="EMBL" id="CDS90000.1"/>
    </source>
</evidence>
<feature type="transmembrane region" description="Helical" evidence="6">
    <location>
        <begin position="37"/>
        <end position="57"/>
    </location>
</feature>
<evidence type="ECO:0000313" key="11">
    <source>
        <dbReference type="EMBL" id="HBH2620381.1"/>
    </source>
</evidence>
<dbReference type="GO" id="GO:0005886">
    <property type="term" value="C:plasma membrane"/>
    <property type="evidence" value="ECO:0007669"/>
    <property type="project" value="UniProtKB-SubCell"/>
</dbReference>
<dbReference type="InterPro" id="IPR005598">
    <property type="entry name" value="ATP_synth_I"/>
</dbReference>
<evidence type="ECO:0000313" key="7">
    <source>
        <dbReference type="EMBL" id="CDS89793.1"/>
    </source>
</evidence>
<accession>A0A031WI81</accession>
<reference evidence="12 14" key="2">
    <citation type="submission" date="2017-02" db="EMBL/GenBank/DDBJ databases">
        <authorList>
            <consortium name="Pathogen Informatics"/>
        </authorList>
    </citation>
    <scope>NUCLEOTIDE SEQUENCE [LARGE SCALE GENOMIC DNA]</scope>
    <source>
        <strain evidence="15">clo34</strain>
        <strain evidence="13">Clo34</strain>
        <strain evidence="12 14">VRECD0157</strain>
    </source>
</reference>
<dbReference type="Pfam" id="PF03899">
    <property type="entry name" value="ATP-synt_I"/>
    <property type="match status" value="1"/>
</dbReference>
<dbReference type="EC" id="3.6.3.14" evidence="7"/>